<feature type="compositionally biased region" description="Polar residues" evidence="6">
    <location>
        <begin position="110"/>
        <end position="119"/>
    </location>
</feature>
<evidence type="ECO:0000313" key="9">
    <source>
        <dbReference type="Proteomes" id="UP000326565"/>
    </source>
</evidence>
<evidence type="ECO:0000313" key="8">
    <source>
        <dbReference type="EMBL" id="KAB8071940.1"/>
    </source>
</evidence>
<dbReference type="GO" id="GO:0009893">
    <property type="term" value="P:positive regulation of metabolic process"/>
    <property type="evidence" value="ECO:0007669"/>
    <property type="project" value="UniProtKB-ARBA"/>
</dbReference>
<dbReference type="PANTHER" id="PTHR43374:SF1">
    <property type="entry name" value="FLAVIN PRENYLTRANSFERASE PAD1, MITOCHONDRIAL"/>
    <property type="match status" value="1"/>
</dbReference>
<evidence type="ECO:0000256" key="6">
    <source>
        <dbReference type="SAM" id="MobiDB-lite"/>
    </source>
</evidence>
<dbReference type="AlphaFoldDB" id="A0A5N5WXP5"/>
<dbReference type="Gene3D" id="4.10.240.10">
    <property type="entry name" value="Zn(2)-C6 fungal-type DNA-binding domain"/>
    <property type="match status" value="1"/>
</dbReference>
<dbReference type="PANTHER" id="PTHR43374">
    <property type="entry name" value="FLAVIN PRENYLTRANSFERASE"/>
    <property type="match status" value="1"/>
</dbReference>
<dbReference type="GO" id="GO:0016831">
    <property type="term" value="F:carboxy-lyase activity"/>
    <property type="evidence" value="ECO:0007669"/>
    <property type="project" value="TreeGrafter"/>
</dbReference>
<dbReference type="CDD" id="cd12148">
    <property type="entry name" value="fungal_TF_MHR"/>
    <property type="match status" value="1"/>
</dbReference>
<accession>A0A5N5WXP5</accession>
<sequence>MKDVNTPSPDAQRQEIHRVLQLKRKQREAKACYPCRQRKVKCDSGHPCRTCQKRGHPHICAYDVSKESPRHPNSQRGVVNRDRSSPSHRYVDVTSPVTPSISAPNAGPGTLQSDQSQSLDAAPPQRTSRRSRSTSHDRSADYVFSGQNSVVSILRLQDPDGSMAREAGSVLGLQNTYDSYPFIDLKTPQDRWCALLDILPQRIEILKFFHHYRLSAYPFNPILVDIDGFESAICTFLGSYASGELSDRIKISDRWSSDYSIGHISLILATLASGAHFSDLENPQRSDVCQDFARRSFQALRLANFLFRPSLDIVQALLILGNTLQNNGQSDAAWALLGTTVRLAQALGLHTERGTSHLPECIRLKAKRLWSTTVWQDCLLSLCYDRPPVVSTSGWQQGVSLTSTGGLSFTDVMYILCQLGLDIAKVEEPEHWDLTRATELLTSLDNVYSRAQPHLLSREHCKCLQHHQEHLALRMHMSFCTSVLCRPTIQSSPSPVDDPRYNLLRTRVKDSLVNASKAFLDFQTLSIVPLRTWSMVHTVLSSTLLLCIWQETRNDSECRDLQQRVITVFSTAEPSRKDTGDVPDDGQWLSARHIRALVALRNAVRSTPLRAAAQGNNELHQEDQPRSSPVNADGLPEQDPMTMPGFDLGSNFPASFGDYFPEGSFNYTTDLSPVTYLDSIMNVPLYNISDDNSFM</sequence>
<dbReference type="GO" id="GO:0000981">
    <property type="term" value="F:DNA-binding transcription factor activity, RNA polymerase II-specific"/>
    <property type="evidence" value="ECO:0007669"/>
    <property type="project" value="InterPro"/>
</dbReference>
<dbReference type="CDD" id="cd00067">
    <property type="entry name" value="GAL4"/>
    <property type="match status" value="1"/>
</dbReference>
<evidence type="ECO:0000259" key="7">
    <source>
        <dbReference type="PROSITE" id="PS50048"/>
    </source>
</evidence>
<feature type="compositionally biased region" description="Basic and acidic residues" evidence="6">
    <location>
        <begin position="79"/>
        <end position="91"/>
    </location>
</feature>
<dbReference type="InterPro" id="IPR007219">
    <property type="entry name" value="XnlR_reg_dom"/>
</dbReference>
<dbReference type="SMART" id="SM00066">
    <property type="entry name" value="GAL4"/>
    <property type="match status" value="1"/>
</dbReference>
<evidence type="ECO:0000256" key="2">
    <source>
        <dbReference type="ARBA" id="ARBA00023015"/>
    </source>
</evidence>
<keyword evidence="1" id="KW-0479">Metal-binding</keyword>
<dbReference type="InterPro" id="IPR036864">
    <property type="entry name" value="Zn2-C6_fun-type_DNA-bd_sf"/>
</dbReference>
<dbReference type="GO" id="GO:0008270">
    <property type="term" value="F:zinc ion binding"/>
    <property type="evidence" value="ECO:0007669"/>
    <property type="project" value="InterPro"/>
</dbReference>
<feature type="domain" description="Zn(2)-C6 fungal-type" evidence="7">
    <location>
        <begin position="31"/>
        <end position="62"/>
    </location>
</feature>
<dbReference type="GO" id="GO:0003677">
    <property type="term" value="F:DNA binding"/>
    <property type="evidence" value="ECO:0007669"/>
    <property type="project" value="UniProtKB-KW"/>
</dbReference>
<dbReference type="GO" id="GO:0006351">
    <property type="term" value="P:DNA-templated transcription"/>
    <property type="evidence" value="ECO:0007669"/>
    <property type="project" value="InterPro"/>
</dbReference>
<evidence type="ECO:0000256" key="3">
    <source>
        <dbReference type="ARBA" id="ARBA00023125"/>
    </source>
</evidence>
<dbReference type="PROSITE" id="PS50048">
    <property type="entry name" value="ZN2_CY6_FUNGAL_2"/>
    <property type="match status" value="1"/>
</dbReference>
<dbReference type="OrthoDB" id="1747771at2759"/>
<reference evidence="8 9" key="1">
    <citation type="submission" date="2019-04" db="EMBL/GenBank/DDBJ databases">
        <title>Friends and foes A comparative genomics study of 23 Aspergillus species from section Flavi.</title>
        <authorList>
            <consortium name="DOE Joint Genome Institute"/>
            <person name="Kjaerbolling I."/>
            <person name="Vesth T."/>
            <person name="Frisvad J.C."/>
            <person name="Nybo J.L."/>
            <person name="Theobald S."/>
            <person name="Kildgaard S."/>
            <person name="Isbrandt T."/>
            <person name="Kuo A."/>
            <person name="Sato A."/>
            <person name="Lyhne E.K."/>
            <person name="Kogle M.E."/>
            <person name="Wiebenga A."/>
            <person name="Kun R.S."/>
            <person name="Lubbers R.J."/>
            <person name="Makela M.R."/>
            <person name="Barry K."/>
            <person name="Chovatia M."/>
            <person name="Clum A."/>
            <person name="Daum C."/>
            <person name="Haridas S."/>
            <person name="He G."/>
            <person name="LaButti K."/>
            <person name="Lipzen A."/>
            <person name="Mondo S."/>
            <person name="Riley R."/>
            <person name="Salamov A."/>
            <person name="Simmons B.A."/>
            <person name="Magnuson J.K."/>
            <person name="Henrissat B."/>
            <person name="Mortensen U.H."/>
            <person name="Larsen T.O."/>
            <person name="Devries R.P."/>
            <person name="Grigoriev I.V."/>
            <person name="Machida M."/>
            <person name="Baker S.E."/>
            <person name="Andersen M.R."/>
        </authorList>
    </citation>
    <scope>NUCLEOTIDE SEQUENCE [LARGE SCALE GENOMIC DNA]</scope>
    <source>
        <strain evidence="8 9">CBS 151.66</strain>
    </source>
</reference>
<evidence type="ECO:0000256" key="5">
    <source>
        <dbReference type="ARBA" id="ARBA00023242"/>
    </source>
</evidence>
<dbReference type="PROSITE" id="PS00463">
    <property type="entry name" value="ZN2_CY6_FUNGAL_1"/>
    <property type="match status" value="1"/>
</dbReference>
<keyword evidence="9" id="KW-1185">Reference proteome</keyword>
<keyword evidence="5" id="KW-0539">Nucleus</keyword>
<organism evidence="8 9">
    <name type="scientific">Aspergillus leporis</name>
    <dbReference type="NCBI Taxonomy" id="41062"/>
    <lineage>
        <taxon>Eukaryota</taxon>
        <taxon>Fungi</taxon>
        <taxon>Dikarya</taxon>
        <taxon>Ascomycota</taxon>
        <taxon>Pezizomycotina</taxon>
        <taxon>Eurotiomycetes</taxon>
        <taxon>Eurotiomycetidae</taxon>
        <taxon>Eurotiales</taxon>
        <taxon>Aspergillaceae</taxon>
        <taxon>Aspergillus</taxon>
        <taxon>Aspergillus subgen. Circumdati</taxon>
    </lineage>
</organism>
<evidence type="ECO:0000256" key="1">
    <source>
        <dbReference type="ARBA" id="ARBA00022723"/>
    </source>
</evidence>
<name>A0A5N5WXP5_9EURO</name>
<feature type="region of interest" description="Disordered" evidence="6">
    <location>
        <begin position="615"/>
        <end position="639"/>
    </location>
</feature>
<proteinExistence type="predicted"/>
<dbReference type="Proteomes" id="UP000326565">
    <property type="component" value="Unassembled WGS sequence"/>
</dbReference>
<dbReference type="Pfam" id="PF04082">
    <property type="entry name" value="Fungal_trans"/>
    <property type="match status" value="1"/>
</dbReference>
<keyword evidence="4" id="KW-0804">Transcription</keyword>
<keyword evidence="3" id="KW-0238">DNA-binding</keyword>
<gene>
    <name evidence="8" type="ORF">BDV29DRAFT_178325</name>
</gene>
<dbReference type="SMART" id="SM00906">
    <property type="entry name" value="Fungal_trans"/>
    <property type="match status" value="1"/>
</dbReference>
<feature type="region of interest" description="Disordered" evidence="6">
    <location>
        <begin position="63"/>
        <end position="139"/>
    </location>
</feature>
<dbReference type="InterPro" id="IPR004507">
    <property type="entry name" value="UbiX-like"/>
</dbReference>
<dbReference type="EMBL" id="ML732259">
    <property type="protein sequence ID" value="KAB8071940.1"/>
    <property type="molecule type" value="Genomic_DNA"/>
</dbReference>
<dbReference type="InterPro" id="IPR001138">
    <property type="entry name" value="Zn2Cys6_DnaBD"/>
</dbReference>
<dbReference type="Pfam" id="PF00172">
    <property type="entry name" value="Zn_clus"/>
    <property type="match status" value="1"/>
</dbReference>
<keyword evidence="2" id="KW-0805">Transcription regulation</keyword>
<dbReference type="SUPFAM" id="SSF57701">
    <property type="entry name" value="Zn2/Cys6 DNA-binding domain"/>
    <property type="match status" value="1"/>
</dbReference>
<evidence type="ECO:0000256" key="4">
    <source>
        <dbReference type="ARBA" id="ARBA00023163"/>
    </source>
</evidence>
<protein>
    <recommendedName>
        <fullName evidence="7">Zn(2)-C6 fungal-type domain-containing protein</fullName>
    </recommendedName>
</protein>